<keyword evidence="3" id="KW-1185">Reference proteome</keyword>
<dbReference type="PANTHER" id="PTHR43233:SF1">
    <property type="entry name" value="FAMILY N-ACETYLTRANSFERASE, PUTATIVE (AFU_ORTHOLOGUE AFUA_6G03350)-RELATED"/>
    <property type="match status" value="1"/>
</dbReference>
<dbReference type="PROSITE" id="PS51186">
    <property type="entry name" value="GNAT"/>
    <property type="match status" value="1"/>
</dbReference>
<evidence type="ECO:0000313" key="3">
    <source>
        <dbReference type="Proteomes" id="UP000282832"/>
    </source>
</evidence>
<dbReference type="Pfam" id="PF00583">
    <property type="entry name" value="Acetyltransf_1"/>
    <property type="match status" value="1"/>
</dbReference>
<dbReference type="OrthoDB" id="9775804at2"/>
<dbReference type="Gene3D" id="3.40.630.30">
    <property type="match status" value="1"/>
</dbReference>
<dbReference type="InterPro" id="IPR016181">
    <property type="entry name" value="Acyl_CoA_acyltransferase"/>
</dbReference>
<dbReference type="EMBL" id="SACY01000004">
    <property type="protein sequence ID" value="RVU24094.1"/>
    <property type="molecule type" value="Genomic_DNA"/>
</dbReference>
<gene>
    <name evidence="2" type="ORF">EOJ36_09195</name>
</gene>
<dbReference type="InterPro" id="IPR053144">
    <property type="entry name" value="Acetyltransferase_Butenolide"/>
</dbReference>
<dbReference type="CDD" id="cd04301">
    <property type="entry name" value="NAT_SF"/>
    <property type="match status" value="1"/>
</dbReference>
<protein>
    <submittedName>
        <fullName evidence="2">GNAT family N-acetyltransferase</fullName>
    </submittedName>
</protein>
<dbReference type="SUPFAM" id="SSF55729">
    <property type="entry name" value="Acyl-CoA N-acyltransferases (Nat)"/>
    <property type="match status" value="1"/>
</dbReference>
<proteinExistence type="predicted"/>
<sequence>MAITYQVETQITVQEFIEVLQNSTLAERRPIEDLGRMQKMLDYANLIVTARDNGKLIGVGRAMTDYAFCTYLSDLAVDAAYQKMGVGKELLRLAKKQTPQAKLILLAAPKAVDYYPKIGMSQWEKCFYLDEVEDLE</sequence>
<dbReference type="PANTHER" id="PTHR43233">
    <property type="entry name" value="FAMILY N-ACETYLTRANSFERASE, PUTATIVE (AFU_ORTHOLOGUE AFUA_6G03350)-RELATED"/>
    <property type="match status" value="1"/>
</dbReference>
<accession>A0A437PPR1</accession>
<dbReference type="Proteomes" id="UP000282832">
    <property type="component" value="Unassembled WGS sequence"/>
</dbReference>
<dbReference type="InterPro" id="IPR000182">
    <property type="entry name" value="GNAT_dom"/>
</dbReference>
<evidence type="ECO:0000259" key="1">
    <source>
        <dbReference type="PROSITE" id="PS51186"/>
    </source>
</evidence>
<evidence type="ECO:0000313" key="2">
    <source>
        <dbReference type="EMBL" id="RVU24094.1"/>
    </source>
</evidence>
<keyword evidence="2" id="KW-0808">Transferase</keyword>
<dbReference type="AlphaFoldDB" id="A0A437PPR1"/>
<comment type="caution">
    <text evidence="2">The sequence shown here is derived from an EMBL/GenBank/DDBJ whole genome shotgun (WGS) entry which is preliminary data.</text>
</comment>
<feature type="domain" description="N-acetyltransferase" evidence="1">
    <location>
        <begin position="3"/>
        <end position="136"/>
    </location>
</feature>
<reference evidence="2 3" key="1">
    <citation type="submission" date="2019-01" db="EMBL/GenBank/DDBJ databases">
        <authorList>
            <person name="Chen W.-M."/>
        </authorList>
    </citation>
    <scope>NUCLEOTIDE SEQUENCE [LARGE SCALE GENOMIC DNA]</scope>
    <source>
        <strain evidence="2 3">FSY-15</strain>
    </source>
</reference>
<name>A0A437PPR1_9BACT</name>
<dbReference type="RefSeq" id="WP_127804640.1">
    <property type="nucleotide sequence ID" value="NZ_SACY01000004.1"/>
</dbReference>
<organism evidence="2 3">
    <name type="scientific">Sandaracinomonas limnophila</name>
    <dbReference type="NCBI Taxonomy" id="1862386"/>
    <lineage>
        <taxon>Bacteria</taxon>
        <taxon>Pseudomonadati</taxon>
        <taxon>Bacteroidota</taxon>
        <taxon>Cytophagia</taxon>
        <taxon>Cytophagales</taxon>
        <taxon>Flectobacillaceae</taxon>
        <taxon>Sandaracinomonas</taxon>
    </lineage>
</organism>
<dbReference type="GO" id="GO:0016747">
    <property type="term" value="F:acyltransferase activity, transferring groups other than amino-acyl groups"/>
    <property type="evidence" value="ECO:0007669"/>
    <property type="project" value="InterPro"/>
</dbReference>